<sequence>MNTKSRHDTPRLDAQLCFALYAANLAMSKVYRTLLKPLNLTYSQYLVLMVLWQEDHRSVSEIGERLQLDSATLTPLLKRMDAAGLVTRARSREDERHVVVSLTEKGRELESRAGAVQDAVFCASQCSVDELGDLRDQLQRLRNHLAENA</sequence>
<keyword evidence="3" id="KW-0805">Transcription regulation</keyword>
<accession>A0A846ZJM1</accession>
<dbReference type="PANTHER" id="PTHR33164">
    <property type="entry name" value="TRANSCRIPTIONAL REGULATOR, MARR FAMILY"/>
    <property type="match status" value="1"/>
</dbReference>
<dbReference type="GO" id="GO:0006950">
    <property type="term" value="P:response to stress"/>
    <property type="evidence" value="ECO:0007669"/>
    <property type="project" value="TreeGrafter"/>
</dbReference>
<dbReference type="GO" id="GO:0005737">
    <property type="term" value="C:cytoplasm"/>
    <property type="evidence" value="ECO:0007669"/>
    <property type="project" value="UniProtKB-SubCell"/>
</dbReference>
<dbReference type="GO" id="GO:0003677">
    <property type="term" value="F:DNA binding"/>
    <property type="evidence" value="ECO:0007669"/>
    <property type="project" value="UniProtKB-KW"/>
</dbReference>
<keyword evidence="5" id="KW-0804">Transcription</keyword>
<dbReference type="GO" id="GO:0003700">
    <property type="term" value="F:DNA-binding transcription factor activity"/>
    <property type="evidence" value="ECO:0007669"/>
    <property type="project" value="InterPro"/>
</dbReference>
<feature type="domain" description="HTH marR-type" evidence="6">
    <location>
        <begin position="13"/>
        <end position="143"/>
    </location>
</feature>
<dbReference type="Pfam" id="PF22381">
    <property type="entry name" value="Staph_reg_Sar_Rot"/>
    <property type="match status" value="1"/>
</dbReference>
<organism evidence="7 8">
    <name type="scientific">Oleiagrimonas citrea</name>
    <dbReference type="NCBI Taxonomy" id="1665687"/>
    <lineage>
        <taxon>Bacteria</taxon>
        <taxon>Pseudomonadati</taxon>
        <taxon>Pseudomonadota</taxon>
        <taxon>Gammaproteobacteria</taxon>
        <taxon>Lysobacterales</taxon>
        <taxon>Rhodanobacteraceae</taxon>
        <taxon>Oleiagrimonas</taxon>
    </lineage>
</organism>
<evidence type="ECO:0000256" key="5">
    <source>
        <dbReference type="ARBA" id="ARBA00023163"/>
    </source>
</evidence>
<gene>
    <name evidence="7" type="ORF">HF690_05355</name>
</gene>
<dbReference type="Gene3D" id="1.10.10.10">
    <property type="entry name" value="Winged helix-like DNA-binding domain superfamily/Winged helix DNA-binding domain"/>
    <property type="match status" value="1"/>
</dbReference>
<dbReference type="InterPro" id="IPR055166">
    <property type="entry name" value="Transc_reg_Sar_Rot_HTH"/>
</dbReference>
<dbReference type="AlphaFoldDB" id="A0A846ZJM1"/>
<keyword evidence="4" id="KW-0238">DNA-binding</keyword>
<dbReference type="CDD" id="cd00090">
    <property type="entry name" value="HTH_ARSR"/>
    <property type="match status" value="1"/>
</dbReference>
<dbReference type="SMART" id="SM00347">
    <property type="entry name" value="HTH_MARR"/>
    <property type="match status" value="1"/>
</dbReference>
<protein>
    <submittedName>
        <fullName evidence="7">MarR family transcriptional regulator</fullName>
    </submittedName>
</protein>
<reference evidence="7 8" key="1">
    <citation type="journal article" date="2017" name="Int. J. Syst. Evol. Microbiol.">
        <title>Oleiagrimonas citrea sp. nov., a marine bacterium isolated from tidal flat sediment and emended description of the genus Oleiagrimonas Fang et al. 2015 and Oleiagrimonas soli.</title>
        <authorList>
            <person name="Yang S.H."/>
            <person name="Seo H.S."/>
            <person name="Seong C.N."/>
            <person name="Kwon K.K."/>
        </authorList>
    </citation>
    <scope>NUCLEOTIDE SEQUENCE [LARGE SCALE GENOMIC DNA]</scope>
    <source>
        <strain evidence="7 8">MEBiC09124</strain>
    </source>
</reference>
<name>A0A846ZJM1_9GAMM</name>
<evidence type="ECO:0000256" key="3">
    <source>
        <dbReference type="ARBA" id="ARBA00023015"/>
    </source>
</evidence>
<evidence type="ECO:0000259" key="6">
    <source>
        <dbReference type="PROSITE" id="PS50995"/>
    </source>
</evidence>
<dbReference type="InterPro" id="IPR011991">
    <property type="entry name" value="ArsR-like_HTH"/>
</dbReference>
<dbReference type="PROSITE" id="PS50995">
    <property type="entry name" value="HTH_MARR_2"/>
    <property type="match status" value="1"/>
</dbReference>
<dbReference type="EMBL" id="JAAZQD010000002">
    <property type="protein sequence ID" value="NKZ38384.1"/>
    <property type="molecule type" value="Genomic_DNA"/>
</dbReference>
<comment type="subcellular location">
    <subcellularLocation>
        <location evidence="1">Cytoplasm</location>
    </subcellularLocation>
</comment>
<dbReference type="InterPro" id="IPR039422">
    <property type="entry name" value="MarR/SlyA-like"/>
</dbReference>
<dbReference type="RefSeq" id="WP_168608714.1">
    <property type="nucleotide sequence ID" value="NZ_JAAZQD010000002.1"/>
</dbReference>
<evidence type="ECO:0000313" key="8">
    <source>
        <dbReference type="Proteomes" id="UP000541636"/>
    </source>
</evidence>
<dbReference type="InterPro" id="IPR036388">
    <property type="entry name" value="WH-like_DNA-bd_sf"/>
</dbReference>
<dbReference type="PRINTS" id="PR00598">
    <property type="entry name" value="HTHMARR"/>
</dbReference>
<evidence type="ECO:0000256" key="2">
    <source>
        <dbReference type="ARBA" id="ARBA00022490"/>
    </source>
</evidence>
<evidence type="ECO:0000256" key="4">
    <source>
        <dbReference type="ARBA" id="ARBA00023125"/>
    </source>
</evidence>
<keyword evidence="8" id="KW-1185">Reference proteome</keyword>
<proteinExistence type="predicted"/>
<dbReference type="InterPro" id="IPR036390">
    <property type="entry name" value="WH_DNA-bd_sf"/>
</dbReference>
<dbReference type="InterPro" id="IPR000835">
    <property type="entry name" value="HTH_MarR-typ"/>
</dbReference>
<evidence type="ECO:0000313" key="7">
    <source>
        <dbReference type="EMBL" id="NKZ38384.1"/>
    </source>
</evidence>
<keyword evidence="2" id="KW-0963">Cytoplasm</keyword>
<dbReference type="FunFam" id="1.10.10.10:FF:000163">
    <property type="entry name" value="MarR family transcriptional regulator"/>
    <property type="match status" value="1"/>
</dbReference>
<dbReference type="Proteomes" id="UP000541636">
    <property type="component" value="Unassembled WGS sequence"/>
</dbReference>
<comment type="caution">
    <text evidence="7">The sequence shown here is derived from an EMBL/GenBank/DDBJ whole genome shotgun (WGS) entry which is preliminary data.</text>
</comment>
<dbReference type="SUPFAM" id="SSF46785">
    <property type="entry name" value="Winged helix' DNA-binding domain"/>
    <property type="match status" value="1"/>
</dbReference>
<evidence type="ECO:0000256" key="1">
    <source>
        <dbReference type="ARBA" id="ARBA00004496"/>
    </source>
</evidence>
<dbReference type="PANTHER" id="PTHR33164:SF5">
    <property type="entry name" value="ORGANIC HYDROPEROXIDE RESISTANCE TRANSCRIPTIONAL REGULATOR"/>
    <property type="match status" value="1"/>
</dbReference>